<feature type="region of interest" description="Disordered" evidence="1">
    <location>
        <begin position="122"/>
        <end position="167"/>
    </location>
</feature>
<protein>
    <recommendedName>
        <fullName evidence="2">DUF4780 domain-containing protein</fullName>
    </recommendedName>
</protein>
<feature type="compositionally biased region" description="Polar residues" evidence="1">
    <location>
        <begin position="135"/>
        <end position="146"/>
    </location>
</feature>
<dbReference type="RefSeq" id="XP_062716444.1">
    <property type="nucleotide sequence ID" value="XM_062860460.1"/>
</dbReference>
<evidence type="ECO:0000313" key="3">
    <source>
        <dbReference type="EnsemblMetazoa" id="AALFPA23_013839.P20068"/>
    </source>
</evidence>
<accession>A0ABM1Z0I0</accession>
<dbReference type="GeneID" id="134291955"/>
<reference evidence="3" key="2">
    <citation type="submission" date="2025-05" db="UniProtKB">
        <authorList>
            <consortium name="EnsemblMetazoa"/>
        </authorList>
    </citation>
    <scope>IDENTIFICATION</scope>
    <source>
        <strain evidence="3">Foshan</strain>
    </source>
</reference>
<feature type="compositionally biased region" description="Acidic residues" evidence="1">
    <location>
        <begin position="40"/>
        <end position="56"/>
    </location>
</feature>
<feature type="region of interest" description="Disordered" evidence="1">
    <location>
        <begin position="374"/>
        <end position="491"/>
    </location>
</feature>
<dbReference type="Pfam" id="PF16012">
    <property type="entry name" value="DUF4780"/>
    <property type="match status" value="1"/>
</dbReference>
<organism evidence="3 4">
    <name type="scientific">Aedes albopictus</name>
    <name type="common">Asian tiger mosquito</name>
    <name type="synonym">Stegomyia albopicta</name>
    <dbReference type="NCBI Taxonomy" id="7160"/>
    <lineage>
        <taxon>Eukaryota</taxon>
        <taxon>Metazoa</taxon>
        <taxon>Ecdysozoa</taxon>
        <taxon>Arthropoda</taxon>
        <taxon>Hexapoda</taxon>
        <taxon>Insecta</taxon>
        <taxon>Pterygota</taxon>
        <taxon>Neoptera</taxon>
        <taxon>Endopterygota</taxon>
        <taxon>Diptera</taxon>
        <taxon>Nematocera</taxon>
        <taxon>Culicoidea</taxon>
        <taxon>Culicidae</taxon>
        <taxon>Culicinae</taxon>
        <taxon>Aedini</taxon>
        <taxon>Aedes</taxon>
        <taxon>Stegomyia</taxon>
    </lineage>
</organism>
<feature type="compositionally biased region" description="Basic and acidic residues" evidence="1">
    <location>
        <begin position="1"/>
        <end position="15"/>
    </location>
</feature>
<feature type="compositionally biased region" description="Basic and acidic residues" evidence="1">
    <location>
        <begin position="374"/>
        <end position="392"/>
    </location>
</feature>
<sequence>MSGSKMEIDREREGEDFQLGSKSVDDVLSCSSSILNTDNDGVEGNDGYDDDDDYEDGINVTLLSTPPPAIVPVKSDGQTKSQFADNKGTIGKKLSGAGQKRFKKLIDSGYSREEAHKMAQIPLNQLDLSKRQRNSDLNGSNTSGNPTPAKIARNDWGARRPPGSSVQHRIDEAQSRHSGSHRTEGMINHSYRDVVNSVKVGILPKEYPNVELTKEQMAATSKAILAKVAGQRKEALKPKFGLCAFKPGYLVIVCKNQETANWLKTTITSITPWQGAELLAVDESEIPQPEILIGFFPWSAEDSNGEILALLESQNDGLTVDLWRILQRNVVSQRHVELVFTVDGASLSSIKKSEYNLDFKFGIAYLRKKFQKKYQHDGSERPGSRDDNDSRQTHVGTGDNKMVVDQIEEIPGPSGVGEAKTNRKATGHTANTVGAKKSEKKPTNKGFNPEYRELKIPDGKNLNKGCRTTKQGDEVNPRSSGEQRHLQQQKN</sequence>
<dbReference type="Proteomes" id="UP000069940">
    <property type="component" value="Unassembled WGS sequence"/>
</dbReference>
<keyword evidence="4" id="KW-1185">Reference proteome</keyword>
<feature type="compositionally biased region" description="Basic and acidic residues" evidence="1">
    <location>
        <begin position="470"/>
        <end position="485"/>
    </location>
</feature>
<feature type="domain" description="DUF4780" evidence="2">
    <location>
        <begin position="195"/>
        <end position="363"/>
    </location>
</feature>
<proteinExistence type="predicted"/>
<name>A0ABM1Z0I0_AEDAL</name>
<feature type="region of interest" description="Disordered" evidence="1">
    <location>
        <begin position="1"/>
        <end position="95"/>
    </location>
</feature>
<evidence type="ECO:0000256" key="1">
    <source>
        <dbReference type="SAM" id="MobiDB-lite"/>
    </source>
</evidence>
<dbReference type="InterPro" id="IPR031961">
    <property type="entry name" value="DUF4780"/>
</dbReference>
<evidence type="ECO:0000259" key="2">
    <source>
        <dbReference type="Pfam" id="PF16012"/>
    </source>
</evidence>
<reference evidence="4" key="1">
    <citation type="journal article" date="2015" name="Proc. Natl. Acad. Sci. U.S.A.">
        <title>Genome sequence of the Asian Tiger mosquito, Aedes albopictus, reveals insights into its biology, genetics, and evolution.</title>
        <authorList>
            <person name="Chen X.G."/>
            <person name="Jiang X."/>
            <person name="Gu J."/>
            <person name="Xu M."/>
            <person name="Wu Y."/>
            <person name="Deng Y."/>
            <person name="Zhang C."/>
            <person name="Bonizzoni M."/>
            <person name="Dermauw W."/>
            <person name="Vontas J."/>
            <person name="Armbruster P."/>
            <person name="Huang X."/>
            <person name="Yang Y."/>
            <person name="Zhang H."/>
            <person name="He W."/>
            <person name="Peng H."/>
            <person name="Liu Y."/>
            <person name="Wu K."/>
            <person name="Chen J."/>
            <person name="Lirakis M."/>
            <person name="Topalis P."/>
            <person name="Van Leeuwen T."/>
            <person name="Hall A.B."/>
            <person name="Jiang X."/>
            <person name="Thorpe C."/>
            <person name="Mueller R.L."/>
            <person name="Sun C."/>
            <person name="Waterhouse R.M."/>
            <person name="Yan G."/>
            <person name="Tu Z.J."/>
            <person name="Fang X."/>
            <person name="James A.A."/>
        </authorList>
    </citation>
    <scope>NUCLEOTIDE SEQUENCE [LARGE SCALE GENOMIC DNA]</scope>
    <source>
        <strain evidence="4">Foshan</strain>
    </source>
</reference>
<dbReference type="EnsemblMetazoa" id="AALFPA23_013839.R20068">
    <property type="protein sequence ID" value="AALFPA23_013839.P20068"/>
    <property type="gene ID" value="AALFPA23_013839"/>
</dbReference>
<evidence type="ECO:0000313" key="4">
    <source>
        <dbReference type="Proteomes" id="UP000069940"/>
    </source>
</evidence>